<reference evidence="1" key="1">
    <citation type="submission" date="2024-07" db="EMBL/GenBank/DDBJ databases">
        <authorList>
            <person name="Yu S.T."/>
        </authorList>
    </citation>
    <scope>NUCLEOTIDE SEQUENCE</scope>
    <source>
        <strain evidence="1">R35</strain>
    </source>
</reference>
<gene>
    <name evidence="1" type="ORF">AB5J50_38395</name>
</gene>
<dbReference type="AlphaFoldDB" id="A0AB39SGN3"/>
<accession>A0AB39SGN3</accession>
<proteinExistence type="predicted"/>
<dbReference type="RefSeq" id="WP_369263291.1">
    <property type="nucleotide sequence ID" value="NZ_CP163440.1"/>
</dbReference>
<dbReference type="InterPro" id="IPR011990">
    <property type="entry name" value="TPR-like_helical_dom_sf"/>
</dbReference>
<evidence type="ECO:0008006" key="2">
    <source>
        <dbReference type="Google" id="ProtNLM"/>
    </source>
</evidence>
<dbReference type="EMBL" id="CP163440">
    <property type="protein sequence ID" value="XDQ66271.1"/>
    <property type="molecule type" value="Genomic_DNA"/>
</dbReference>
<dbReference type="Gene3D" id="1.25.40.10">
    <property type="entry name" value="Tetratricopeptide repeat domain"/>
    <property type="match status" value="1"/>
</dbReference>
<sequence length="427" mass="47046">MSGDVDQDAVLQARNVLLSSARLTRRQEVEAYRVLAKVSPASYAPKLANALIHLSFDDSLRELPEARLDLYREAVDAARRLDESDPRHAEVLLDALKWYQSGLFELGRRPEALTVGEERAGISRRAVDADPDAPLWSGLTLWAHSLAEEGRHAEAAELLEEFVRHSRPGGAQSGGFAWSLIEWCAEAEAAGLRETALVAAQELVELERGELALGQTSLTSLLLALLRQAELYDGYGQRDAASAALDEAATLLAELAANGEPKVWSGYQFTYWVVLFGLSGRAAELPAPGRPGPALGAYVRNWAPDLRERHFAELPALREAVERAEDPADRVAAHRKLTIRSALHSELHRGNRFLEPVLPLFDEGVSLTRRLGDEALSARALFDRASALAAGYRYADAYADFQEAQRLRNSCDMREVRALPASRDPQR</sequence>
<protein>
    <recommendedName>
        <fullName evidence="2">Tetratricopeptide repeat protein</fullName>
    </recommendedName>
</protein>
<organism evidence="1">
    <name type="scientific">Streptomyces sp. R35</name>
    <dbReference type="NCBI Taxonomy" id="3238630"/>
    <lineage>
        <taxon>Bacteria</taxon>
        <taxon>Bacillati</taxon>
        <taxon>Actinomycetota</taxon>
        <taxon>Actinomycetes</taxon>
        <taxon>Kitasatosporales</taxon>
        <taxon>Streptomycetaceae</taxon>
        <taxon>Streptomyces</taxon>
    </lineage>
</organism>
<evidence type="ECO:0000313" key="1">
    <source>
        <dbReference type="EMBL" id="XDQ66271.1"/>
    </source>
</evidence>
<name>A0AB39SGN3_9ACTN</name>